<name>A0A9W5EY84_9HYPH</name>
<dbReference type="Pfam" id="PF04404">
    <property type="entry name" value="ERF"/>
    <property type="match status" value="1"/>
</dbReference>
<dbReference type="InterPro" id="IPR007499">
    <property type="entry name" value="ERF_bacteria_virus"/>
</dbReference>
<dbReference type="EMBL" id="FBVY01000002">
    <property type="protein sequence ID" value="CUW85637.1"/>
    <property type="molecule type" value="Genomic_DNA"/>
</dbReference>
<proteinExistence type="predicted"/>
<dbReference type="RefSeq" id="WP_080822552.1">
    <property type="nucleotide sequence ID" value="NZ_LT009718.1"/>
</dbReference>
<evidence type="ECO:0000313" key="2">
    <source>
        <dbReference type="Proteomes" id="UP000191933"/>
    </source>
</evidence>
<dbReference type="AlphaFoldDB" id="A0A9W5EY84"/>
<evidence type="ECO:0008006" key="3">
    <source>
        <dbReference type="Google" id="ProtNLM"/>
    </source>
</evidence>
<gene>
    <name evidence="1" type="ORF">AGR2A_Cc100213</name>
</gene>
<accession>A0A9W5EY84</accession>
<organism evidence="1 2">
    <name type="scientific">Agrobacterium genomosp. 2 str. CFBP 5494</name>
    <dbReference type="NCBI Taxonomy" id="1183436"/>
    <lineage>
        <taxon>Bacteria</taxon>
        <taxon>Pseudomonadati</taxon>
        <taxon>Pseudomonadota</taxon>
        <taxon>Alphaproteobacteria</taxon>
        <taxon>Hyphomicrobiales</taxon>
        <taxon>Rhizobiaceae</taxon>
        <taxon>Rhizobium/Agrobacterium group</taxon>
        <taxon>Agrobacterium</taxon>
        <taxon>Agrobacterium tumefaciens complex</taxon>
    </lineage>
</organism>
<reference evidence="1 2" key="1">
    <citation type="submission" date="2016-01" db="EMBL/GenBank/DDBJ databases">
        <authorList>
            <person name="Regsiter A."/>
            <person name="william w."/>
        </authorList>
    </citation>
    <scope>NUCLEOTIDE SEQUENCE [LARGE SCALE GENOMIC DNA]</scope>
    <source>
        <strain evidence="1 2">CFBP 5494</strain>
    </source>
</reference>
<dbReference type="Proteomes" id="UP000191933">
    <property type="component" value="Unassembled WGS sequence"/>
</dbReference>
<evidence type="ECO:0000313" key="1">
    <source>
        <dbReference type="EMBL" id="CUW85637.1"/>
    </source>
</evidence>
<sequence>MNPHTYILSCKSFFILFLVEQYINPAQYTFVPGAHPNKPRKEYYVSKTAEAFTNGTANVTEALIAIQAKLEPLRANAKSHHGAFANLQGVMAALQPHLVEHKLAIIQRPVASPSGSCTLETILRHAPTSEEIVSTITIPMQRQNDPQAYGAAMTYGRRYSLLCLFGMVTEDDNADSSSYTLEKLLRELSSAANIDELNNIKQKHFEAGLLSDRFWSTVYKVLFDRKFLNLSRAAQDE</sequence>
<comment type="caution">
    <text evidence="1">The sequence shown here is derived from an EMBL/GenBank/DDBJ whole genome shotgun (WGS) entry which is preliminary data.</text>
</comment>
<protein>
    <recommendedName>
        <fullName evidence="3">ERF superfamily protein</fullName>
    </recommendedName>
</protein>
<keyword evidence="2" id="KW-1185">Reference proteome</keyword>